<dbReference type="GO" id="GO:0051537">
    <property type="term" value="F:2 iron, 2 sulfur cluster binding"/>
    <property type="evidence" value="ECO:0007669"/>
    <property type="project" value="InterPro"/>
</dbReference>
<dbReference type="Proteomes" id="UP000298050">
    <property type="component" value="Unassembled WGS sequence"/>
</dbReference>
<dbReference type="Pfam" id="PF00111">
    <property type="entry name" value="Fer2"/>
    <property type="match status" value="1"/>
</dbReference>
<dbReference type="InterPro" id="IPR001041">
    <property type="entry name" value="2Fe-2S_ferredoxin-type"/>
</dbReference>
<accession>A0A4Z0M278</accession>
<comment type="caution">
    <text evidence="2">The sequence shown here is derived from an EMBL/GenBank/DDBJ whole genome shotgun (WGS) entry which is preliminary data.</text>
</comment>
<dbReference type="RefSeq" id="WP_135443804.1">
    <property type="nucleotide sequence ID" value="NZ_SRLE01000007.1"/>
</dbReference>
<sequence>MAKAKLNFKDIDVTVTVPVGVRVIEISDKIGSGIVYGCREGDCGTCLMKVEDGWENLSSTSVIEDKVLRENAAGRHYRLACQAQVLGDVSVSPA</sequence>
<dbReference type="InterPro" id="IPR036010">
    <property type="entry name" value="2Fe-2S_ferredoxin-like_sf"/>
</dbReference>
<organism evidence="2 3">
    <name type="scientific">Mangrovimicrobium sediminis</name>
    <dbReference type="NCBI Taxonomy" id="2562682"/>
    <lineage>
        <taxon>Bacteria</taxon>
        <taxon>Pseudomonadati</taxon>
        <taxon>Pseudomonadota</taxon>
        <taxon>Gammaproteobacteria</taxon>
        <taxon>Cellvibrionales</taxon>
        <taxon>Halieaceae</taxon>
        <taxon>Mangrovimicrobium</taxon>
    </lineage>
</organism>
<dbReference type="InterPro" id="IPR012675">
    <property type="entry name" value="Beta-grasp_dom_sf"/>
</dbReference>
<reference evidence="2 3" key="1">
    <citation type="submission" date="2019-04" db="EMBL/GenBank/DDBJ databases">
        <title>Taxonomy of novel Haliea sp. from mangrove soil of West Coast of India.</title>
        <authorList>
            <person name="Verma A."/>
            <person name="Kumar P."/>
            <person name="Krishnamurthi S."/>
        </authorList>
    </citation>
    <scope>NUCLEOTIDE SEQUENCE [LARGE SCALE GENOMIC DNA]</scope>
    <source>
        <strain evidence="2 3">SAOS-164</strain>
    </source>
</reference>
<feature type="domain" description="2Fe-2S ferredoxin-type" evidence="1">
    <location>
        <begin position="2"/>
        <end position="94"/>
    </location>
</feature>
<dbReference type="SUPFAM" id="SSF54292">
    <property type="entry name" value="2Fe-2S ferredoxin-like"/>
    <property type="match status" value="1"/>
</dbReference>
<proteinExistence type="predicted"/>
<dbReference type="PROSITE" id="PS51085">
    <property type="entry name" value="2FE2S_FER_2"/>
    <property type="match status" value="1"/>
</dbReference>
<dbReference type="PROSITE" id="PS00197">
    <property type="entry name" value="2FE2S_FER_1"/>
    <property type="match status" value="1"/>
</dbReference>
<protein>
    <submittedName>
        <fullName evidence="2">(2Fe-2S)-binding protein</fullName>
    </submittedName>
</protein>
<evidence type="ECO:0000313" key="3">
    <source>
        <dbReference type="Proteomes" id="UP000298050"/>
    </source>
</evidence>
<dbReference type="Gene3D" id="3.10.20.30">
    <property type="match status" value="1"/>
</dbReference>
<gene>
    <name evidence="2" type="ORF">E4634_10985</name>
</gene>
<dbReference type="CDD" id="cd00207">
    <property type="entry name" value="fer2"/>
    <property type="match status" value="1"/>
</dbReference>
<dbReference type="AlphaFoldDB" id="A0A4Z0M278"/>
<name>A0A4Z0M278_9GAMM</name>
<evidence type="ECO:0000313" key="2">
    <source>
        <dbReference type="EMBL" id="TGD73544.1"/>
    </source>
</evidence>
<keyword evidence="3" id="KW-1185">Reference proteome</keyword>
<dbReference type="EMBL" id="SRLE01000007">
    <property type="protein sequence ID" value="TGD73544.1"/>
    <property type="molecule type" value="Genomic_DNA"/>
</dbReference>
<dbReference type="InterPro" id="IPR006058">
    <property type="entry name" value="2Fe2S_fd_BS"/>
</dbReference>
<dbReference type="OrthoDB" id="9796486at2"/>
<evidence type="ECO:0000259" key="1">
    <source>
        <dbReference type="PROSITE" id="PS51085"/>
    </source>
</evidence>